<accession>A0A6J0V4Y6</accession>
<dbReference type="InParanoid" id="A0A6J0V4Y6"/>
<sequence>MYQRSRAVAGRLGPRCPWRWEGRVSSTRRLGPGQGDTAAWCCHRARPRDLDASWDKLPPGLLPASSIGPRFQSAVSKKPLEAPGIFLTPSMPSRSHFAVASYAEPKASLCSPLPSLENRAFCRPAVLSPLEGMGDAITVVNGRQEDDIEVRDSEGLDGASLDSLHNLFHGWQYLSPYPSSEVALGPLAPFQATSGTQSPVNSPGKGDPSMEEHLAVLYEKLRAELPDLLLKSHDYRIYSQDVEFINEILHLRTRGQVMYRIAMTLCRFLAWNYFVDMRVEVLNVTQHPENWSIQARWRLVGLPFHILLLQFYKDKRELYRMYDAYSTFSLNSQGLIKCHRVSKLMPSQPLTSKLKKLAVASLLGLELSDHKPSLLLFFSAD</sequence>
<evidence type="ECO:0000313" key="2">
    <source>
        <dbReference type="RefSeq" id="XP_020667966.2"/>
    </source>
</evidence>
<dbReference type="AlphaFoldDB" id="A0A6J0V4Y6"/>
<dbReference type="PANTHER" id="PTHR31094:SF2">
    <property type="entry name" value="RIKEN CDNA 2310061I04 GENE"/>
    <property type="match status" value="1"/>
</dbReference>
<dbReference type="KEGG" id="pvt:110089330"/>
<dbReference type="PANTHER" id="PTHR31094">
    <property type="entry name" value="RIKEN CDNA 2310061I04 GENE"/>
    <property type="match status" value="1"/>
</dbReference>
<proteinExistence type="predicted"/>
<protein>
    <submittedName>
        <fullName evidence="2">Uncharacterized protein C6orf136 homolog isoform X1</fullName>
    </submittedName>
</protein>
<organism evidence="1 2">
    <name type="scientific">Pogona vitticeps</name>
    <name type="common">central bearded dragon</name>
    <dbReference type="NCBI Taxonomy" id="103695"/>
    <lineage>
        <taxon>Eukaryota</taxon>
        <taxon>Metazoa</taxon>
        <taxon>Chordata</taxon>
        <taxon>Craniata</taxon>
        <taxon>Vertebrata</taxon>
        <taxon>Euteleostomi</taxon>
        <taxon>Lepidosauria</taxon>
        <taxon>Squamata</taxon>
        <taxon>Bifurcata</taxon>
        <taxon>Unidentata</taxon>
        <taxon>Episquamata</taxon>
        <taxon>Toxicofera</taxon>
        <taxon>Iguania</taxon>
        <taxon>Acrodonta</taxon>
        <taxon>Agamidae</taxon>
        <taxon>Amphibolurinae</taxon>
        <taxon>Pogona</taxon>
    </lineage>
</organism>
<evidence type="ECO:0000313" key="1">
    <source>
        <dbReference type="Proteomes" id="UP001652642"/>
    </source>
</evidence>
<dbReference type="CTD" id="121920246"/>
<reference evidence="2" key="2">
    <citation type="submission" date="2025-08" db="UniProtKB">
        <authorList>
            <consortium name="RefSeq"/>
        </authorList>
    </citation>
    <scope>IDENTIFICATION</scope>
</reference>
<dbReference type="Proteomes" id="UP001652642">
    <property type="component" value="Chromosome 2"/>
</dbReference>
<dbReference type="InterPro" id="IPR018790">
    <property type="entry name" value="DUF2358"/>
</dbReference>
<dbReference type="Pfam" id="PF10184">
    <property type="entry name" value="DUF2358"/>
    <property type="match status" value="1"/>
</dbReference>
<dbReference type="GeneID" id="110089330"/>
<name>A0A6J0V4Y6_9SAUR</name>
<dbReference type="OrthoDB" id="44820at2759"/>
<reference evidence="1" key="1">
    <citation type="submission" date="2025-05" db="UniProtKB">
        <authorList>
            <consortium name="RefSeq"/>
        </authorList>
    </citation>
    <scope>NUCLEOTIDE SEQUENCE [LARGE SCALE GENOMIC DNA]</scope>
</reference>
<dbReference type="RefSeq" id="XP_020667966.2">
    <property type="nucleotide sequence ID" value="XM_020812307.2"/>
</dbReference>
<keyword evidence="1" id="KW-1185">Reference proteome</keyword>
<gene>
    <name evidence="2" type="primary">C2H6orf136</name>
</gene>